<evidence type="ECO:0000259" key="4">
    <source>
        <dbReference type="Pfam" id="PF03446"/>
    </source>
</evidence>
<dbReference type="GO" id="GO:0051287">
    <property type="term" value="F:NAD binding"/>
    <property type="evidence" value="ECO:0007669"/>
    <property type="project" value="InterPro"/>
</dbReference>
<feature type="domain" description="6-phosphogluconate dehydrogenase NADP-binding" evidence="4">
    <location>
        <begin position="8"/>
        <end position="164"/>
    </location>
</feature>
<comment type="caution">
    <text evidence="6">The sequence shown here is derived from an EMBL/GenBank/DDBJ whole genome shotgun (WGS) entry which is preliminary data.</text>
</comment>
<dbReference type="AlphaFoldDB" id="A0A369YGS1"/>
<dbReference type="Pfam" id="PF03446">
    <property type="entry name" value="NAD_binding_2"/>
    <property type="match status" value="1"/>
</dbReference>
<keyword evidence="2" id="KW-0520">NAD</keyword>
<dbReference type="EMBL" id="QEPN01000007">
    <property type="protein sequence ID" value="RDE70576.1"/>
    <property type="molecule type" value="Genomic_DNA"/>
</dbReference>
<dbReference type="Gene3D" id="1.10.1040.10">
    <property type="entry name" value="N-(1-d-carboxylethyl)-l-norvaline Dehydrogenase, domain 2"/>
    <property type="match status" value="1"/>
</dbReference>
<dbReference type="PANTHER" id="PTHR43580:SF2">
    <property type="entry name" value="CYTOKINE-LIKE NUCLEAR FACTOR N-PAC"/>
    <property type="match status" value="1"/>
</dbReference>
<evidence type="ECO:0000256" key="1">
    <source>
        <dbReference type="ARBA" id="ARBA00023002"/>
    </source>
</evidence>
<dbReference type="Pfam" id="PF14833">
    <property type="entry name" value="NAD_binding_11"/>
    <property type="match status" value="1"/>
</dbReference>
<feature type="domain" description="3-hydroxyisobutyrate dehydrogenase-like NAD-binding" evidence="5">
    <location>
        <begin position="167"/>
        <end position="286"/>
    </location>
</feature>
<evidence type="ECO:0000256" key="2">
    <source>
        <dbReference type="ARBA" id="ARBA00023027"/>
    </source>
</evidence>
<protein>
    <submittedName>
        <fullName evidence="6">NAD(P)-dependent oxidoreductase</fullName>
    </submittedName>
</protein>
<dbReference type="PIRSF" id="PIRSF000103">
    <property type="entry name" value="HIBADH"/>
    <property type="match status" value="1"/>
</dbReference>
<evidence type="ECO:0000256" key="3">
    <source>
        <dbReference type="PIRSR" id="PIRSR000103-1"/>
    </source>
</evidence>
<dbReference type="InterPro" id="IPR013328">
    <property type="entry name" value="6PGD_dom2"/>
</dbReference>
<dbReference type="SUPFAM" id="SSF48179">
    <property type="entry name" value="6-phosphogluconate dehydrogenase C-terminal domain-like"/>
    <property type="match status" value="1"/>
</dbReference>
<dbReference type="InterPro" id="IPR015815">
    <property type="entry name" value="HIBADH-related"/>
</dbReference>
<dbReference type="InterPro" id="IPR008927">
    <property type="entry name" value="6-PGluconate_DH-like_C_sf"/>
</dbReference>
<dbReference type="RefSeq" id="WP_111403680.1">
    <property type="nucleotide sequence ID" value="NZ_QEPN01000007.1"/>
</dbReference>
<feature type="active site" evidence="3">
    <location>
        <position position="173"/>
    </location>
</feature>
<name>A0A369YGS1_9PAST</name>
<proteinExistence type="predicted"/>
<dbReference type="STRING" id="1035839.GCA_000238795_01684"/>
<gene>
    <name evidence="6" type="ORF">DPV93_08600</name>
</gene>
<dbReference type="Gene3D" id="3.40.50.720">
    <property type="entry name" value="NAD(P)-binding Rossmann-like Domain"/>
    <property type="match status" value="1"/>
</dbReference>
<sequence length="289" mass="31087">MQTFNTKKVGWVGLGQMGSPMVGHLLHAGFAVEVYNRSPEKAQAVVEKGALLAPNVETVAQNNDVLFLMVSDYPAIESLLTPAVLAALKGKVVVNMSTVSPTQNQLIEAQLKSHQVHFIEAPVSGSSKVAEAGKLLVLGAGDKAIFDQLVPLFNAFSSKVYHYGEVGKAGGVKLAVNALLGIFNEAYAEALVFAEQFGINQADIIDTIANGAMNSPMFQSKIAMYESGEFPPVFMLKHITKDLNLAVDELEKANKRSPLIEKAAKTFSEANQTALSQQDLASIYTYLKK</sequence>
<dbReference type="InterPro" id="IPR006115">
    <property type="entry name" value="6PGDH_NADP-bd"/>
</dbReference>
<dbReference type="PANTHER" id="PTHR43580">
    <property type="entry name" value="OXIDOREDUCTASE GLYR1-RELATED"/>
    <property type="match status" value="1"/>
</dbReference>
<dbReference type="GO" id="GO:0016491">
    <property type="term" value="F:oxidoreductase activity"/>
    <property type="evidence" value="ECO:0007669"/>
    <property type="project" value="UniProtKB-KW"/>
</dbReference>
<evidence type="ECO:0000313" key="6">
    <source>
        <dbReference type="EMBL" id="RDE70576.1"/>
    </source>
</evidence>
<organism evidence="6 7">
    <name type="scientific">Haemophilus sputorum</name>
    <dbReference type="NCBI Taxonomy" id="1078480"/>
    <lineage>
        <taxon>Bacteria</taxon>
        <taxon>Pseudomonadati</taxon>
        <taxon>Pseudomonadota</taxon>
        <taxon>Gammaproteobacteria</taxon>
        <taxon>Pasteurellales</taxon>
        <taxon>Pasteurellaceae</taxon>
        <taxon>Haemophilus</taxon>
    </lineage>
</organism>
<dbReference type="InterPro" id="IPR036291">
    <property type="entry name" value="NAD(P)-bd_dom_sf"/>
</dbReference>
<evidence type="ECO:0000259" key="5">
    <source>
        <dbReference type="Pfam" id="PF14833"/>
    </source>
</evidence>
<dbReference type="SUPFAM" id="SSF51735">
    <property type="entry name" value="NAD(P)-binding Rossmann-fold domains"/>
    <property type="match status" value="1"/>
</dbReference>
<accession>A0A369YGS1</accession>
<dbReference type="GO" id="GO:0050661">
    <property type="term" value="F:NADP binding"/>
    <property type="evidence" value="ECO:0007669"/>
    <property type="project" value="InterPro"/>
</dbReference>
<reference evidence="6 7" key="1">
    <citation type="submission" date="2018-05" db="EMBL/GenBank/DDBJ databases">
        <title>Draft Genome Sequences for a Diverse set of 7 Haemophilus Species.</title>
        <authorList>
            <person name="Nichols M."/>
            <person name="Topaz N."/>
            <person name="Wang X."/>
            <person name="Wang X."/>
            <person name="Boxrud D."/>
        </authorList>
    </citation>
    <scope>NUCLEOTIDE SEQUENCE [LARGE SCALE GENOMIC DNA]</scope>
    <source>
        <strain evidence="6 7">C2002001239</strain>
    </source>
</reference>
<dbReference type="Proteomes" id="UP000253872">
    <property type="component" value="Unassembled WGS sequence"/>
</dbReference>
<keyword evidence="1" id="KW-0560">Oxidoreductase</keyword>
<dbReference type="InterPro" id="IPR029154">
    <property type="entry name" value="HIBADH-like_NADP-bd"/>
</dbReference>
<evidence type="ECO:0000313" key="7">
    <source>
        <dbReference type="Proteomes" id="UP000253872"/>
    </source>
</evidence>
<dbReference type="InterPro" id="IPR051265">
    <property type="entry name" value="HIBADH-related_NP60_sf"/>
</dbReference>